<accession>B0N8J2</accession>
<dbReference type="NCBIfam" id="TIGR01725">
    <property type="entry name" value="phge_HK97_gp10"/>
    <property type="match status" value="1"/>
</dbReference>
<dbReference type="AlphaFoldDB" id="B0N8J2"/>
<evidence type="ECO:0000313" key="2">
    <source>
        <dbReference type="Proteomes" id="UP000005798"/>
    </source>
</evidence>
<reference evidence="1" key="2">
    <citation type="submission" date="2014-06" db="EMBL/GenBank/DDBJ databases">
        <title>Draft genome sequence of Clostridium ramosum(DSM 1402).</title>
        <authorList>
            <person name="Sudarsanam P."/>
            <person name="Ley R."/>
            <person name="Guruge J."/>
            <person name="Turnbaugh P.J."/>
            <person name="Mahowald M."/>
            <person name="Liep D."/>
            <person name="Gordon J."/>
        </authorList>
    </citation>
    <scope>NUCLEOTIDE SEQUENCE</scope>
    <source>
        <strain evidence="1">DSM 1402</strain>
    </source>
</reference>
<dbReference type="HOGENOM" id="CLU_127046_0_0_9"/>
<dbReference type="RefSeq" id="WP_003539088.1">
    <property type="nucleotide sequence ID" value="NZ_CAXTKX010000020.1"/>
</dbReference>
<comment type="caution">
    <text evidence="1">The sequence shown here is derived from an EMBL/GenBank/DDBJ whole genome shotgun (WGS) entry which is preliminary data.</text>
</comment>
<dbReference type="Pfam" id="PF04883">
    <property type="entry name" value="HK97-gp10_like"/>
    <property type="match status" value="1"/>
</dbReference>
<gene>
    <name evidence="1" type="ORF">CLORAM_02926</name>
</gene>
<dbReference type="eggNOG" id="ENOG50334BG">
    <property type="taxonomic scope" value="Bacteria"/>
</dbReference>
<dbReference type="InterPro" id="IPR010064">
    <property type="entry name" value="HK97-gp10_tail"/>
</dbReference>
<organism evidence="1 2">
    <name type="scientific">Thomasclavelia ramosa DSM 1402</name>
    <dbReference type="NCBI Taxonomy" id="445974"/>
    <lineage>
        <taxon>Bacteria</taxon>
        <taxon>Bacillati</taxon>
        <taxon>Bacillota</taxon>
        <taxon>Erysipelotrichia</taxon>
        <taxon>Erysipelotrichales</taxon>
        <taxon>Coprobacillaceae</taxon>
        <taxon>Thomasclavelia</taxon>
    </lineage>
</organism>
<dbReference type="Proteomes" id="UP000005798">
    <property type="component" value="Unassembled WGS sequence"/>
</dbReference>
<dbReference type="EMBL" id="ABFX02000008">
    <property type="protein sequence ID" value="EDS18130.1"/>
    <property type="molecule type" value="Genomic_DNA"/>
</dbReference>
<proteinExistence type="predicted"/>
<name>B0N8J2_9FIRM</name>
<keyword evidence="2" id="KW-1185">Reference proteome</keyword>
<evidence type="ECO:0000313" key="1">
    <source>
        <dbReference type="EMBL" id="EDS18130.1"/>
    </source>
</evidence>
<protein>
    <submittedName>
        <fullName evidence="1">Phage protein, HK97 gp10 family</fullName>
    </submittedName>
</protein>
<reference evidence="1" key="1">
    <citation type="submission" date="2007-11" db="EMBL/GenBank/DDBJ databases">
        <authorList>
            <person name="Fulton L."/>
            <person name="Clifton S."/>
            <person name="Fulton B."/>
            <person name="Xu J."/>
            <person name="Minx P."/>
            <person name="Pepin K.H."/>
            <person name="Johnson M."/>
            <person name="Thiruvilangam P."/>
            <person name="Bhonagiri V."/>
            <person name="Nash W.E."/>
            <person name="Mardis E.R."/>
            <person name="Wilson R.K."/>
        </authorList>
    </citation>
    <scope>NUCLEOTIDE SEQUENCE [LARGE SCALE GENOMIC DNA]</scope>
    <source>
        <strain evidence="1">DSM 1402</strain>
    </source>
</reference>
<sequence length="177" mass="19662">MTFQNADKLIKKLNLMSNEVQGEILKKSVKRGGLLVQKQARLLVNSKSGNLGRSIKERTEQRPSGASSTVYTNLDYGIYYELGTGPNGQEKHAGISPNVNPKYSQTGWMIPADAMSVDDAEYYGLGVVESGGEVIGYRTNGMPARPYLYPALHDQKKDITKEMNRYIGKEIVKVMKK</sequence>